<reference evidence="7 8" key="1">
    <citation type="journal article" date="2016" name="Sci. Rep.">
        <title>The genome sequence of the outbreeding globe artichoke constructed de novo incorporating a phase-aware low-pass sequencing strategy of F1 progeny.</title>
        <authorList>
            <person name="Scaglione D."/>
            <person name="Reyes-Chin-Wo S."/>
            <person name="Acquadro A."/>
            <person name="Froenicke L."/>
            <person name="Portis E."/>
            <person name="Beitel C."/>
            <person name="Tirone M."/>
            <person name="Mauro R."/>
            <person name="Lo Monaco A."/>
            <person name="Mauromicale G."/>
            <person name="Faccioli P."/>
            <person name="Cattivelli L."/>
            <person name="Rieseberg L."/>
            <person name="Michelmore R."/>
            <person name="Lanteri S."/>
        </authorList>
    </citation>
    <scope>NUCLEOTIDE SEQUENCE [LARGE SCALE GENOMIC DNA]</scope>
    <source>
        <strain evidence="7">2C</strain>
    </source>
</reference>
<dbReference type="GO" id="GO:0061630">
    <property type="term" value="F:ubiquitin protein ligase activity"/>
    <property type="evidence" value="ECO:0007669"/>
    <property type="project" value="InterPro"/>
</dbReference>
<keyword evidence="3" id="KW-0833">Ubl conjugation pathway</keyword>
<evidence type="ECO:0000313" key="8">
    <source>
        <dbReference type="Proteomes" id="UP000243975"/>
    </source>
</evidence>
<evidence type="ECO:0000256" key="1">
    <source>
        <dbReference type="ARBA" id="ARBA00004141"/>
    </source>
</evidence>
<dbReference type="Proteomes" id="UP000243975">
    <property type="component" value="Unassembled WGS sequence"/>
</dbReference>
<keyword evidence="5 6" id="KW-0472">Membrane</keyword>
<organism evidence="7 8">
    <name type="scientific">Cynara cardunculus var. scolymus</name>
    <name type="common">Globe artichoke</name>
    <name type="synonym">Cynara scolymus</name>
    <dbReference type="NCBI Taxonomy" id="59895"/>
    <lineage>
        <taxon>Eukaryota</taxon>
        <taxon>Viridiplantae</taxon>
        <taxon>Streptophyta</taxon>
        <taxon>Embryophyta</taxon>
        <taxon>Tracheophyta</taxon>
        <taxon>Spermatophyta</taxon>
        <taxon>Magnoliopsida</taxon>
        <taxon>eudicotyledons</taxon>
        <taxon>Gunneridae</taxon>
        <taxon>Pentapetalae</taxon>
        <taxon>asterids</taxon>
        <taxon>campanulids</taxon>
        <taxon>Asterales</taxon>
        <taxon>Asteraceae</taxon>
        <taxon>Carduoideae</taxon>
        <taxon>Cardueae</taxon>
        <taxon>Carduinae</taxon>
        <taxon>Cynara</taxon>
    </lineage>
</organism>
<dbReference type="GO" id="GO:1904294">
    <property type="term" value="P:positive regulation of ERAD pathway"/>
    <property type="evidence" value="ECO:0007669"/>
    <property type="project" value="InterPro"/>
</dbReference>
<evidence type="ECO:0000313" key="7">
    <source>
        <dbReference type="EMBL" id="KVI04431.1"/>
    </source>
</evidence>
<dbReference type="PANTHER" id="PTHR15860:SF0">
    <property type="entry name" value="LP20373P"/>
    <property type="match status" value="1"/>
</dbReference>
<keyword evidence="2 6" id="KW-0812">Transmembrane</keyword>
<dbReference type="InterPro" id="IPR044235">
    <property type="entry name" value="RNFT1/2"/>
</dbReference>
<dbReference type="Gramene" id="KVI04431">
    <property type="protein sequence ID" value="KVI04431"/>
    <property type="gene ID" value="Ccrd_017254"/>
</dbReference>
<feature type="transmembrane region" description="Helical" evidence="6">
    <location>
        <begin position="31"/>
        <end position="52"/>
    </location>
</feature>
<accession>A0A103Y8F3</accession>
<evidence type="ECO:0000256" key="2">
    <source>
        <dbReference type="ARBA" id="ARBA00022692"/>
    </source>
</evidence>
<evidence type="ECO:0000256" key="4">
    <source>
        <dbReference type="ARBA" id="ARBA00022989"/>
    </source>
</evidence>
<protein>
    <submittedName>
        <fullName evidence="7">Uncharacterized protein</fullName>
    </submittedName>
</protein>
<dbReference type="AlphaFoldDB" id="A0A103Y8F3"/>
<keyword evidence="4 6" id="KW-1133">Transmembrane helix</keyword>
<evidence type="ECO:0000256" key="3">
    <source>
        <dbReference type="ARBA" id="ARBA00022786"/>
    </source>
</evidence>
<evidence type="ECO:0000256" key="6">
    <source>
        <dbReference type="SAM" id="Phobius"/>
    </source>
</evidence>
<evidence type="ECO:0000256" key="5">
    <source>
        <dbReference type="ARBA" id="ARBA00023136"/>
    </source>
</evidence>
<dbReference type="EMBL" id="LEKV01002062">
    <property type="protein sequence ID" value="KVI04431.1"/>
    <property type="molecule type" value="Genomic_DNA"/>
</dbReference>
<name>A0A103Y8F3_CYNCS</name>
<proteinExistence type="predicted"/>
<dbReference type="GO" id="GO:0016020">
    <property type="term" value="C:membrane"/>
    <property type="evidence" value="ECO:0007669"/>
    <property type="project" value="UniProtKB-SubCell"/>
</dbReference>
<keyword evidence="8" id="KW-1185">Reference proteome</keyword>
<dbReference type="STRING" id="59895.A0A103Y8F3"/>
<dbReference type="PANTHER" id="PTHR15860">
    <property type="entry name" value="UNCHARACTERIZED RING FINGER-CONTAINING PROTEIN"/>
    <property type="match status" value="1"/>
</dbReference>
<comment type="subcellular location">
    <subcellularLocation>
        <location evidence="1">Membrane</location>
        <topology evidence="1">Multi-pass membrane protein</topology>
    </subcellularLocation>
</comment>
<comment type="caution">
    <text evidence="7">The sequence shown here is derived from an EMBL/GenBank/DDBJ whole genome shotgun (WGS) entry which is preliminary data.</text>
</comment>
<gene>
    <name evidence="7" type="ORF">Ccrd_017254</name>
</gene>
<sequence>MLHVIGVYWWYQNDDLCLPLFKVPPKAIPPFWHAIFTIIVNGGVSILNINLFSDAASRNVKSFLIHKEQQINGIIKSMKQMQESEKAGAL</sequence>